<name>A0ABV0Z9N3_9TELE</name>
<comment type="caution">
    <text evidence="1">The sequence shown here is derived from an EMBL/GenBank/DDBJ whole genome shotgun (WGS) entry which is preliminary data.</text>
</comment>
<dbReference type="EMBL" id="JAHRIP010056695">
    <property type="protein sequence ID" value="MEQ2302330.1"/>
    <property type="molecule type" value="Genomic_DNA"/>
</dbReference>
<protein>
    <submittedName>
        <fullName evidence="1">Uncharacterized protein</fullName>
    </submittedName>
</protein>
<reference evidence="1 2" key="1">
    <citation type="submission" date="2021-06" db="EMBL/GenBank/DDBJ databases">
        <authorList>
            <person name="Palmer J.M."/>
        </authorList>
    </citation>
    <scope>NUCLEOTIDE SEQUENCE [LARGE SCALE GENOMIC DNA]</scope>
    <source>
        <strain evidence="1 2">AS_MEX2019</strain>
        <tissue evidence="1">Muscle</tissue>
    </source>
</reference>
<evidence type="ECO:0000313" key="1">
    <source>
        <dbReference type="EMBL" id="MEQ2302330.1"/>
    </source>
</evidence>
<sequence length="110" mass="12007">MYCTAVSTSLGAVWGQQLLPKSIHAKACQLALPTHSKGQSVSGGVPVGGCKVRLVGGWPGWSFLTREPASQQDQASCRVNHYLSHKLEKKPVPGQQADTFRMRQKLKIQH</sequence>
<organism evidence="1 2">
    <name type="scientific">Ameca splendens</name>
    <dbReference type="NCBI Taxonomy" id="208324"/>
    <lineage>
        <taxon>Eukaryota</taxon>
        <taxon>Metazoa</taxon>
        <taxon>Chordata</taxon>
        <taxon>Craniata</taxon>
        <taxon>Vertebrata</taxon>
        <taxon>Euteleostomi</taxon>
        <taxon>Actinopterygii</taxon>
        <taxon>Neopterygii</taxon>
        <taxon>Teleostei</taxon>
        <taxon>Neoteleostei</taxon>
        <taxon>Acanthomorphata</taxon>
        <taxon>Ovalentaria</taxon>
        <taxon>Atherinomorphae</taxon>
        <taxon>Cyprinodontiformes</taxon>
        <taxon>Goodeidae</taxon>
        <taxon>Ameca</taxon>
    </lineage>
</organism>
<keyword evidence="2" id="KW-1185">Reference proteome</keyword>
<dbReference type="Proteomes" id="UP001469553">
    <property type="component" value="Unassembled WGS sequence"/>
</dbReference>
<gene>
    <name evidence="1" type="ORF">AMECASPLE_005722</name>
</gene>
<evidence type="ECO:0000313" key="2">
    <source>
        <dbReference type="Proteomes" id="UP001469553"/>
    </source>
</evidence>
<accession>A0ABV0Z9N3</accession>
<proteinExistence type="predicted"/>